<dbReference type="Pfam" id="PF13455">
    <property type="entry name" value="MUG113"/>
    <property type="match status" value="1"/>
</dbReference>
<feature type="region of interest" description="Disordered" evidence="1">
    <location>
        <begin position="1"/>
        <end position="28"/>
    </location>
</feature>
<dbReference type="RefSeq" id="WP_095423479.1">
    <property type="nucleotide sequence ID" value="NZ_CP022992.1"/>
</dbReference>
<dbReference type="OrthoDB" id="9814995at2"/>
<keyword evidence="4" id="KW-1185">Reference proteome</keyword>
<geneLocation type="plasmid" evidence="3 4">
    <name>pBN2</name>
</geneLocation>
<reference evidence="3 4" key="1">
    <citation type="submission" date="2017-08" db="EMBL/GenBank/DDBJ databases">
        <title>Identification and genetic characteristics of simultaneous BTEX- and naphthalene-degrading Paraburkholderia sp. BN5 isolated from petroleum-contaminated soil.</title>
        <authorList>
            <person name="Lee Y."/>
            <person name="Jeon C.O."/>
        </authorList>
    </citation>
    <scope>NUCLEOTIDE SEQUENCE [LARGE SCALE GENOMIC DNA]</scope>
    <source>
        <strain evidence="3 4">BN5</strain>
        <plasmid evidence="3 4">pBN2</plasmid>
    </source>
</reference>
<evidence type="ECO:0000313" key="4">
    <source>
        <dbReference type="Proteomes" id="UP000215158"/>
    </source>
</evidence>
<feature type="domain" description="Bacteriophage T5 Orf172 DNA-binding" evidence="2">
    <location>
        <begin position="282"/>
        <end position="377"/>
    </location>
</feature>
<gene>
    <name evidence="3" type="ORF">CJU94_36295</name>
</gene>
<proteinExistence type="predicted"/>
<feature type="compositionally biased region" description="Acidic residues" evidence="1">
    <location>
        <begin position="1"/>
        <end position="10"/>
    </location>
</feature>
<keyword evidence="3" id="KW-0614">Plasmid</keyword>
<sequence>MSNSDLDDLAAELSDFAAPEKKGGRPPREERIIAGFEEIQRFFETHNRAPQHGEDRDIFERLYAVRLDRLRSLPDCRALLAPLDHQGLLAGAPSVAATEEDIDVDELAAELAGTANADDITVLRHVRTSAEKRAAEEIAQRTPCEDFETFKPLFERVQRELKEGIRETRAFHKLDEIKLAEIQQGEFYIVGGQLAYVAEVGEEIRTPYERRDSRLRVVFDNGTESDVLQRSFQRALYRDEAARLVTNPSAGPLFSDEASDDDQESGTIYVVRSKSELPIVAANRDVLHKIGVTGRNNVAARFVNARNDPTFLLAEVEIIATYDLYNINRVKLENLIHRVFEPARLDIGIKDRFGKPVVPREWFLVPVFVIDEAVERIKDGTITQYVYDPKSARLTRN</sequence>
<name>A0A248VXR9_9BURK</name>
<dbReference type="SMART" id="SM00974">
    <property type="entry name" value="T5orf172"/>
    <property type="match status" value="1"/>
</dbReference>
<dbReference type="EMBL" id="CP022992">
    <property type="protein sequence ID" value="ASW03665.1"/>
    <property type="molecule type" value="Genomic_DNA"/>
</dbReference>
<dbReference type="AlphaFoldDB" id="A0A248VXR9"/>
<evidence type="ECO:0000259" key="2">
    <source>
        <dbReference type="SMART" id="SM00974"/>
    </source>
</evidence>
<dbReference type="KEGG" id="parb:CJU94_36295"/>
<accession>A0A248VXR9</accession>
<dbReference type="InterPro" id="IPR018306">
    <property type="entry name" value="Phage_T5_Orf172_DNA-bd"/>
</dbReference>
<organism evidence="3 4">
    <name type="scientific">Paraburkholderia aromaticivorans</name>
    <dbReference type="NCBI Taxonomy" id="2026199"/>
    <lineage>
        <taxon>Bacteria</taxon>
        <taxon>Pseudomonadati</taxon>
        <taxon>Pseudomonadota</taxon>
        <taxon>Betaproteobacteria</taxon>
        <taxon>Burkholderiales</taxon>
        <taxon>Burkholderiaceae</taxon>
        <taxon>Paraburkholderia</taxon>
    </lineage>
</organism>
<evidence type="ECO:0000256" key="1">
    <source>
        <dbReference type="SAM" id="MobiDB-lite"/>
    </source>
</evidence>
<dbReference type="Proteomes" id="UP000215158">
    <property type="component" value="Plasmid pBN2"/>
</dbReference>
<protein>
    <recommendedName>
        <fullName evidence="2">Bacteriophage T5 Orf172 DNA-binding domain-containing protein</fullName>
    </recommendedName>
</protein>
<feature type="compositionally biased region" description="Basic and acidic residues" evidence="1">
    <location>
        <begin position="18"/>
        <end position="28"/>
    </location>
</feature>
<evidence type="ECO:0000313" key="3">
    <source>
        <dbReference type="EMBL" id="ASW03665.1"/>
    </source>
</evidence>